<keyword evidence="2" id="KW-0732">Signal</keyword>
<dbReference type="Gene3D" id="3.40.190.150">
    <property type="entry name" value="Bordetella uptake gene, domain 1"/>
    <property type="match status" value="1"/>
</dbReference>
<keyword evidence="4" id="KW-1185">Reference proteome</keyword>
<feature type="chain" id="PRO_5030512216" evidence="2">
    <location>
        <begin position="30"/>
        <end position="327"/>
    </location>
</feature>
<reference evidence="3 4" key="1">
    <citation type="journal article" date="2020" name="Nature">
        <title>Bacterial chemolithoautotrophy via manganese oxidation.</title>
        <authorList>
            <person name="Yu H."/>
            <person name="Leadbetter J.R."/>
        </authorList>
    </citation>
    <scope>NUCLEOTIDE SEQUENCE [LARGE SCALE GENOMIC DNA]</scope>
    <source>
        <strain evidence="3 4">RBP-1</strain>
    </source>
</reference>
<gene>
    <name evidence="3" type="ORF">RAMLITH_22440</name>
</gene>
<evidence type="ECO:0000313" key="4">
    <source>
        <dbReference type="Proteomes" id="UP000521868"/>
    </source>
</evidence>
<protein>
    <submittedName>
        <fullName evidence="3">Tripartite tricarboxylate transporter substrate binding protein</fullName>
    </submittedName>
</protein>
<dbReference type="PROSITE" id="PS51318">
    <property type="entry name" value="TAT"/>
    <property type="match status" value="1"/>
</dbReference>
<dbReference type="PANTHER" id="PTHR42928:SF5">
    <property type="entry name" value="BLR1237 PROTEIN"/>
    <property type="match status" value="1"/>
</dbReference>
<organism evidence="3 4">
    <name type="scientific">Ramlibacter lithotrophicus</name>
    <dbReference type="NCBI Taxonomy" id="2606681"/>
    <lineage>
        <taxon>Bacteria</taxon>
        <taxon>Pseudomonadati</taxon>
        <taxon>Pseudomonadota</taxon>
        <taxon>Betaproteobacteria</taxon>
        <taxon>Burkholderiales</taxon>
        <taxon>Comamonadaceae</taxon>
        <taxon>Ramlibacter</taxon>
    </lineage>
</organism>
<dbReference type="InterPro" id="IPR042100">
    <property type="entry name" value="Bug_dom1"/>
</dbReference>
<dbReference type="PIRSF" id="PIRSF017082">
    <property type="entry name" value="YflP"/>
    <property type="match status" value="1"/>
</dbReference>
<evidence type="ECO:0000256" key="2">
    <source>
        <dbReference type="SAM" id="SignalP"/>
    </source>
</evidence>
<name>A0A7X6DKB6_9BURK</name>
<dbReference type="SUPFAM" id="SSF53850">
    <property type="entry name" value="Periplasmic binding protein-like II"/>
    <property type="match status" value="1"/>
</dbReference>
<accession>A0A7X6DKB6</accession>
<feature type="signal peptide" evidence="2">
    <location>
        <begin position="1"/>
        <end position="29"/>
    </location>
</feature>
<proteinExistence type="inferred from homology"/>
<dbReference type="Gene3D" id="3.40.190.10">
    <property type="entry name" value="Periplasmic binding protein-like II"/>
    <property type="match status" value="1"/>
</dbReference>
<dbReference type="Pfam" id="PF03401">
    <property type="entry name" value="TctC"/>
    <property type="match status" value="1"/>
</dbReference>
<evidence type="ECO:0000256" key="1">
    <source>
        <dbReference type="ARBA" id="ARBA00006987"/>
    </source>
</evidence>
<dbReference type="Proteomes" id="UP000521868">
    <property type="component" value="Unassembled WGS sequence"/>
</dbReference>
<dbReference type="InterPro" id="IPR005064">
    <property type="entry name" value="BUG"/>
</dbReference>
<dbReference type="PANTHER" id="PTHR42928">
    <property type="entry name" value="TRICARBOXYLATE-BINDING PROTEIN"/>
    <property type="match status" value="1"/>
</dbReference>
<comment type="caution">
    <text evidence="3">The sequence shown here is derived from an EMBL/GenBank/DDBJ whole genome shotgun (WGS) entry which is preliminary data.</text>
</comment>
<sequence>MKSFAPTRQQFLGALLAAAVAVAAPNAVAADPYPAKPVKIVVAFTAGGTTDILARAVGQKLQEKLGQPFVIDNKPGAGGNLGTEFVVRSAPDGYTLIVDSVGPIAINQTLYKTLSYDPLKDLVPIVQIADVPNVLVVHPSVSAKTFDEFVAYLKANPGKLNYGSTGVGTSAHLSSYMLTQRVGAEALHVPYKGATALNDLLAGRLQFMFATIPSVIQHIKAGKLRALAVSSAKPSRSLPGIPAVAEKGFPGFEAGSWFGFFAPKGTPPQVIATINKAVNDVLPGLEEQLVREGADPVGGTPEQFGKFTQAEYEKWKAVVKASGATAQ</sequence>
<dbReference type="RefSeq" id="WP_168109711.1">
    <property type="nucleotide sequence ID" value="NZ_VTOX01000011.1"/>
</dbReference>
<comment type="similarity">
    <text evidence="1">Belongs to the UPF0065 (bug) family.</text>
</comment>
<dbReference type="AlphaFoldDB" id="A0A7X6DKB6"/>
<evidence type="ECO:0000313" key="3">
    <source>
        <dbReference type="EMBL" id="NKE68583.1"/>
    </source>
</evidence>
<dbReference type="InterPro" id="IPR006311">
    <property type="entry name" value="TAT_signal"/>
</dbReference>
<dbReference type="EMBL" id="VTOX01000011">
    <property type="protein sequence ID" value="NKE68583.1"/>
    <property type="molecule type" value="Genomic_DNA"/>
</dbReference>
<dbReference type="CDD" id="cd13578">
    <property type="entry name" value="PBP2_Bug27"/>
    <property type="match status" value="1"/>
</dbReference>